<dbReference type="PANTHER" id="PTHR48081">
    <property type="entry name" value="AB HYDROLASE SUPERFAMILY PROTEIN C4A8.06C"/>
    <property type="match status" value="1"/>
</dbReference>
<dbReference type="Proteomes" id="UP000799772">
    <property type="component" value="Unassembled WGS sequence"/>
</dbReference>
<dbReference type="Pfam" id="PF20434">
    <property type="entry name" value="BD-FAE"/>
    <property type="match status" value="1"/>
</dbReference>
<dbReference type="OrthoDB" id="19653at2759"/>
<dbReference type="InterPro" id="IPR050300">
    <property type="entry name" value="GDXG_lipolytic_enzyme"/>
</dbReference>
<reference evidence="3" key="1">
    <citation type="journal article" date="2020" name="Stud. Mycol.">
        <title>101 Dothideomycetes genomes: a test case for predicting lifestyles and emergence of pathogens.</title>
        <authorList>
            <person name="Haridas S."/>
            <person name="Albert R."/>
            <person name="Binder M."/>
            <person name="Bloem J."/>
            <person name="Labutti K."/>
            <person name="Salamov A."/>
            <person name="Andreopoulos B."/>
            <person name="Baker S."/>
            <person name="Barry K."/>
            <person name="Bills G."/>
            <person name="Bluhm B."/>
            <person name="Cannon C."/>
            <person name="Castanera R."/>
            <person name="Culley D."/>
            <person name="Daum C."/>
            <person name="Ezra D."/>
            <person name="Gonzalez J."/>
            <person name="Henrissat B."/>
            <person name="Kuo A."/>
            <person name="Liang C."/>
            <person name="Lipzen A."/>
            <person name="Lutzoni F."/>
            <person name="Magnuson J."/>
            <person name="Mondo S."/>
            <person name="Nolan M."/>
            <person name="Ohm R."/>
            <person name="Pangilinan J."/>
            <person name="Park H.-J."/>
            <person name="Ramirez L."/>
            <person name="Alfaro M."/>
            <person name="Sun H."/>
            <person name="Tritt A."/>
            <person name="Yoshinaga Y."/>
            <person name="Zwiers L.-H."/>
            <person name="Turgeon B."/>
            <person name="Goodwin S."/>
            <person name="Spatafora J."/>
            <person name="Crous P."/>
            <person name="Grigoriev I."/>
        </authorList>
    </citation>
    <scope>NUCLEOTIDE SEQUENCE</scope>
    <source>
        <strain evidence="3">CBS 133067</strain>
    </source>
</reference>
<sequence length="316" mass="35575">MFDTPISPFLKVQSENYTYKTFDSKRPILATAHYTNSFDEPKPIVLSIHGGGYSTGARSEKPTPQIEHLCRNNIVVVSIDHRLFPNVSLADGPVADTRDAYHWCRTELPKLMWDDFDIEVDGNRIAVMGYSSGAHMAMLLGLETPKPKAVLDFYGTMYLSDEWWTKSVDLPVPDFDKKFIEKVFSEPVVTSVTQLPADRAKDENTGMDARTAWLMTRMKTGTLVEAITGGDFDKFDPPTRFSSEFPPTFFAHGEKDNLVSVEISKKAYAQLKELGVDTDMVIVGGKGHGYDATIDEMDDHWEDYVQKGLDFLIEHV</sequence>
<dbReference type="Gene3D" id="3.40.50.1820">
    <property type="entry name" value="alpha/beta hydrolase"/>
    <property type="match status" value="1"/>
</dbReference>
<dbReference type="EMBL" id="ML978124">
    <property type="protein sequence ID" value="KAF2100501.1"/>
    <property type="molecule type" value="Genomic_DNA"/>
</dbReference>
<dbReference type="InterPro" id="IPR029058">
    <property type="entry name" value="AB_hydrolase_fold"/>
</dbReference>
<evidence type="ECO:0000256" key="1">
    <source>
        <dbReference type="ARBA" id="ARBA00022801"/>
    </source>
</evidence>
<feature type="domain" description="BD-FAE-like" evidence="2">
    <location>
        <begin position="38"/>
        <end position="271"/>
    </location>
</feature>
<dbReference type="AlphaFoldDB" id="A0A9P4ILV5"/>
<name>A0A9P4ILV5_9PEZI</name>
<organism evidence="3 4">
    <name type="scientific">Rhizodiscina lignyota</name>
    <dbReference type="NCBI Taxonomy" id="1504668"/>
    <lineage>
        <taxon>Eukaryota</taxon>
        <taxon>Fungi</taxon>
        <taxon>Dikarya</taxon>
        <taxon>Ascomycota</taxon>
        <taxon>Pezizomycotina</taxon>
        <taxon>Dothideomycetes</taxon>
        <taxon>Pleosporomycetidae</taxon>
        <taxon>Aulographales</taxon>
        <taxon>Rhizodiscinaceae</taxon>
        <taxon>Rhizodiscina</taxon>
    </lineage>
</organism>
<evidence type="ECO:0000313" key="4">
    <source>
        <dbReference type="Proteomes" id="UP000799772"/>
    </source>
</evidence>
<dbReference type="SUPFAM" id="SSF53474">
    <property type="entry name" value="alpha/beta-Hydrolases"/>
    <property type="match status" value="1"/>
</dbReference>
<dbReference type="GO" id="GO:0016787">
    <property type="term" value="F:hydrolase activity"/>
    <property type="evidence" value="ECO:0007669"/>
    <property type="project" value="UniProtKB-KW"/>
</dbReference>
<proteinExistence type="predicted"/>
<dbReference type="InterPro" id="IPR049492">
    <property type="entry name" value="BD-FAE-like_dom"/>
</dbReference>
<keyword evidence="4" id="KW-1185">Reference proteome</keyword>
<protein>
    <submittedName>
        <fullName evidence="3">Alpha/beta-hydrolase</fullName>
    </submittedName>
</protein>
<evidence type="ECO:0000313" key="3">
    <source>
        <dbReference type="EMBL" id="KAF2100501.1"/>
    </source>
</evidence>
<gene>
    <name evidence="3" type="ORF">NA57DRAFT_74108</name>
</gene>
<comment type="caution">
    <text evidence="3">The sequence shown here is derived from an EMBL/GenBank/DDBJ whole genome shotgun (WGS) entry which is preliminary data.</text>
</comment>
<keyword evidence="1" id="KW-0378">Hydrolase</keyword>
<accession>A0A9P4ILV5</accession>
<evidence type="ECO:0000259" key="2">
    <source>
        <dbReference type="Pfam" id="PF20434"/>
    </source>
</evidence>